<protein>
    <submittedName>
        <fullName evidence="2">Uncharacterized protein</fullName>
    </submittedName>
</protein>
<comment type="caution">
    <text evidence="2">The sequence shown here is derived from an EMBL/GenBank/DDBJ whole genome shotgun (WGS) entry which is preliminary data.</text>
</comment>
<dbReference type="KEGG" id="fmu:J7337_012040"/>
<evidence type="ECO:0000313" key="3">
    <source>
        <dbReference type="Proteomes" id="UP000827133"/>
    </source>
</evidence>
<dbReference type="EMBL" id="JAHBCI010000009">
    <property type="protein sequence ID" value="KAG9497246.1"/>
    <property type="molecule type" value="Genomic_DNA"/>
</dbReference>
<sequence length="212" mass="23832">MTDVSQYIRAPEKPTDERIIDLQGGYFLGEQRNLEDWAQRSDFPTVVRVKPLKANSAGNILFADYQPHDPNVFSFHDPLNDIPAGTEIGYSVIGWHAGISEDPCMDKAPDIINGKLLAQLNMVLEKTKMDQAGVTRWTTSQDPSTYLSWKHVQFVEMGPQSKNHRCQSHQDLQKLQNIAVSGTHHADIDKQTAAEESSRVLREFKQVEGGSQ</sequence>
<evidence type="ECO:0000256" key="1">
    <source>
        <dbReference type="SAM" id="MobiDB-lite"/>
    </source>
</evidence>
<dbReference type="GeneID" id="68319896"/>
<dbReference type="AlphaFoldDB" id="A0A9P8D8J7"/>
<feature type="compositionally biased region" description="Basic and acidic residues" evidence="1">
    <location>
        <begin position="189"/>
        <end position="206"/>
    </location>
</feature>
<proteinExistence type="predicted"/>
<accession>A0A9P8D8J7</accession>
<dbReference type="RefSeq" id="XP_044676246.1">
    <property type="nucleotide sequence ID" value="XM_044829571.1"/>
</dbReference>
<organism evidence="2 3">
    <name type="scientific">Fusarium musae</name>
    <dbReference type="NCBI Taxonomy" id="1042133"/>
    <lineage>
        <taxon>Eukaryota</taxon>
        <taxon>Fungi</taxon>
        <taxon>Dikarya</taxon>
        <taxon>Ascomycota</taxon>
        <taxon>Pezizomycotina</taxon>
        <taxon>Sordariomycetes</taxon>
        <taxon>Hypocreomycetidae</taxon>
        <taxon>Hypocreales</taxon>
        <taxon>Nectriaceae</taxon>
        <taxon>Fusarium</taxon>
    </lineage>
</organism>
<keyword evidence="3" id="KW-1185">Reference proteome</keyword>
<evidence type="ECO:0000313" key="2">
    <source>
        <dbReference type="EMBL" id="KAG9497246.1"/>
    </source>
</evidence>
<dbReference type="Proteomes" id="UP000827133">
    <property type="component" value="Unassembled WGS sequence"/>
</dbReference>
<gene>
    <name evidence="2" type="ORF">J7337_012040</name>
</gene>
<reference evidence="2" key="1">
    <citation type="journal article" date="2021" name="Mol. Plant Microbe Interact.">
        <title>Telomere to telomere genome assembly of Fusarium musae F31, causal agent of crown rot disease of banana.</title>
        <authorList>
            <person name="Degradi L."/>
            <person name="Tava V."/>
            <person name="Kunova A."/>
            <person name="Cortesi P."/>
            <person name="Saracchi M."/>
            <person name="Pasquali M."/>
        </authorList>
    </citation>
    <scope>NUCLEOTIDE SEQUENCE</scope>
    <source>
        <strain evidence="2">F31</strain>
    </source>
</reference>
<name>A0A9P8D8J7_9HYPO</name>
<feature type="region of interest" description="Disordered" evidence="1">
    <location>
        <begin position="189"/>
        <end position="212"/>
    </location>
</feature>